<dbReference type="Gene3D" id="3.30.70.1710">
    <property type="match status" value="1"/>
</dbReference>
<dbReference type="SMART" id="SM00877">
    <property type="entry name" value="BMC"/>
    <property type="match status" value="1"/>
</dbReference>
<dbReference type="AlphaFoldDB" id="E3CVA4"/>
<evidence type="ECO:0000256" key="2">
    <source>
        <dbReference type="ARBA" id="ARBA00024446"/>
    </source>
</evidence>
<evidence type="ECO:0000256" key="1">
    <source>
        <dbReference type="ARBA" id="ARBA00024322"/>
    </source>
</evidence>
<comment type="similarity">
    <text evidence="3">Belongs to the bacterial microcompartments protein family.</text>
</comment>
<dbReference type="InterPro" id="IPR050575">
    <property type="entry name" value="BMC_shell"/>
</dbReference>
<gene>
    <name evidence="6" type="ORF">Apau_0020</name>
</gene>
<feature type="region of interest" description="Disordered" evidence="4">
    <location>
        <begin position="100"/>
        <end position="179"/>
    </location>
</feature>
<dbReference type="GO" id="GO:0031469">
    <property type="term" value="C:bacterial microcompartment"/>
    <property type="evidence" value="ECO:0007669"/>
    <property type="project" value="UniProtKB-SubCell"/>
</dbReference>
<dbReference type="PANTHER" id="PTHR33941:SF11">
    <property type="entry name" value="BACTERIAL MICROCOMPARTMENT SHELL PROTEIN PDUJ"/>
    <property type="match status" value="1"/>
</dbReference>
<proteinExistence type="inferred from homology"/>
<dbReference type="RefSeq" id="WP_006299598.1">
    <property type="nucleotide sequence ID" value="NZ_CM001022.1"/>
</dbReference>
<dbReference type="InterPro" id="IPR000249">
    <property type="entry name" value="BMC_dom"/>
</dbReference>
<dbReference type="STRING" id="584708.Apau_0020"/>
<dbReference type="HOGENOM" id="CLU_064903_3_2_0"/>
<accession>E3CVA4</accession>
<dbReference type="PANTHER" id="PTHR33941">
    <property type="entry name" value="PROPANEDIOL UTILIZATION PROTEIN PDUA"/>
    <property type="match status" value="1"/>
</dbReference>
<evidence type="ECO:0000313" key="7">
    <source>
        <dbReference type="Proteomes" id="UP000005096"/>
    </source>
</evidence>
<dbReference type="InterPro" id="IPR037233">
    <property type="entry name" value="CcmK-like_sf"/>
</dbReference>
<keyword evidence="7" id="KW-1185">Reference proteome</keyword>
<dbReference type="PROSITE" id="PS51930">
    <property type="entry name" value="BMC_2"/>
    <property type="match status" value="1"/>
</dbReference>
<evidence type="ECO:0000313" key="6">
    <source>
        <dbReference type="EMBL" id="EFQ22461.1"/>
    </source>
</evidence>
<sequence>MSGQKNALGFIETVGLAAAVAAADAACKAADVRLIGREISKGYGYVTVKLAGDVGAVKAALAAAKAASEKVNRVWSLDLIPRPAAGLGDVLVWNRETRGAEGWREGQTVSFPEEPPVPSEEPTPPEEESLPEVPETPEPAEEPEAPAPEGPEVKEEETEKGTTPGAEAPRAPRRRTKRR</sequence>
<evidence type="ECO:0000259" key="5">
    <source>
        <dbReference type="PROSITE" id="PS51930"/>
    </source>
</evidence>
<dbReference type="SUPFAM" id="SSF143414">
    <property type="entry name" value="CcmK-like"/>
    <property type="match status" value="1"/>
</dbReference>
<feature type="compositionally biased region" description="Basic and acidic residues" evidence="4">
    <location>
        <begin position="151"/>
        <end position="160"/>
    </location>
</feature>
<feature type="domain" description="BMC" evidence="5">
    <location>
        <begin position="7"/>
        <end position="92"/>
    </location>
</feature>
<protein>
    <submittedName>
        <fullName evidence="6">Microcompartments protein</fullName>
    </submittedName>
</protein>
<dbReference type="InterPro" id="IPR044872">
    <property type="entry name" value="CcmK/CsoS1_BMC"/>
</dbReference>
<reference evidence="6 7" key="1">
    <citation type="journal article" date="2010" name="Stand. Genomic Sci.">
        <title>Non-contiguous finished genome sequence of Aminomonas paucivorans type strain (GLU-3).</title>
        <authorList>
            <person name="Pitluck S."/>
            <person name="Yasawong M."/>
            <person name="Held B."/>
            <person name="Lapidus A."/>
            <person name="Nolan M."/>
            <person name="Copeland A."/>
            <person name="Lucas S."/>
            <person name="Del Rio T.G."/>
            <person name="Tice H."/>
            <person name="Cheng J.F."/>
            <person name="Chertkov O."/>
            <person name="Goodwin L."/>
            <person name="Tapia R."/>
            <person name="Han C."/>
            <person name="Liolios K."/>
            <person name="Ivanova N."/>
            <person name="Mavromatis K."/>
            <person name="Ovchinnikova G."/>
            <person name="Pati A."/>
            <person name="Chen A."/>
            <person name="Palaniappan K."/>
            <person name="Land M."/>
            <person name="Hauser L."/>
            <person name="Chang Y.J."/>
            <person name="Jeffries C.D."/>
            <person name="Pukall R."/>
            <person name="Spring S."/>
            <person name="Rohde M."/>
            <person name="Sikorski J."/>
            <person name="Goker M."/>
            <person name="Woyke T."/>
            <person name="Bristow J."/>
            <person name="Eisen J.A."/>
            <person name="Markowitz V."/>
            <person name="Hugenholtz P."/>
            <person name="Kyrpides N.C."/>
            <person name="Klenk H.P."/>
        </authorList>
    </citation>
    <scope>NUCLEOTIDE SEQUENCE [LARGE SCALE GENOMIC DNA]</scope>
    <source>
        <strain evidence="6 7">DSM 12260</strain>
    </source>
</reference>
<dbReference type="EMBL" id="CM001022">
    <property type="protein sequence ID" value="EFQ22461.1"/>
    <property type="molecule type" value="Genomic_DNA"/>
</dbReference>
<evidence type="ECO:0000256" key="3">
    <source>
        <dbReference type="PROSITE-ProRule" id="PRU01278"/>
    </source>
</evidence>
<feature type="compositionally biased region" description="Pro residues" evidence="4">
    <location>
        <begin position="113"/>
        <end position="122"/>
    </location>
</feature>
<organism evidence="6 7">
    <name type="scientific">Aminomonas paucivorans DSM 12260</name>
    <dbReference type="NCBI Taxonomy" id="584708"/>
    <lineage>
        <taxon>Bacteria</taxon>
        <taxon>Thermotogati</taxon>
        <taxon>Synergistota</taxon>
        <taxon>Synergistia</taxon>
        <taxon>Synergistales</taxon>
        <taxon>Synergistaceae</taxon>
        <taxon>Aminomonas</taxon>
    </lineage>
</organism>
<dbReference type="PaxDb" id="584708-Apau_0020"/>
<keyword evidence="2" id="KW-1283">Bacterial microcompartment</keyword>
<comment type="subcellular location">
    <subcellularLocation>
        <location evidence="1">Bacterial microcompartment</location>
    </subcellularLocation>
</comment>
<dbReference type="Proteomes" id="UP000005096">
    <property type="component" value="Chromosome"/>
</dbReference>
<name>E3CVA4_9BACT</name>
<dbReference type="eggNOG" id="COG4577">
    <property type="taxonomic scope" value="Bacteria"/>
</dbReference>
<dbReference type="Pfam" id="PF00936">
    <property type="entry name" value="BMC"/>
    <property type="match status" value="1"/>
</dbReference>
<evidence type="ECO:0000256" key="4">
    <source>
        <dbReference type="SAM" id="MobiDB-lite"/>
    </source>
</evidence>